<keyword evidence="3" id="KW-0597">Phosphoprotein</keyword>
<evidence type="ECO:0000259" key="8">
    <source>
        <dbReference type="PROSITE" id="PS50113"/>
    </source>
</evidence>
<dbReference type="CDD" id="cd00075">
    <property type="entry name" value="HATPase"/>
    <property type="match status" value="1"/>
</dbReference>
<dbReference type="PRINTS" id="PR00344">
    <property type="entry name" value="BCTRLSENSOR"/>
</dbReference>
<dbReference type="SUPFAM" id="SSF55874">
    <property type="entry name" value="ATPase domain of HSP90 chaperone/DNA topoisomerase II/histidine kinase"/>
    <property type="match status" value="1"/>
</dbReference>
<evidence type="ECO:0000259" key="6">
    <source>
        <dbReference type="PROSITE" id="PS50109"/>
    </source>
</evidence>
<comment type="catalytic activity">
    <reaction evidence="1">
        <text>ATP + protein L-histidine = ADP + protein N-phospho-L-histidine.</text>
        <dbReference type="EC" id="2.7.13.3"/>
    </reaction>
</comment>
<dbReference type="Gene3D" id="3.30.565.10">
    <property type="entry name" value="Histidine kinase-like ATPase, C-terminal domain"/>
    <property type="match status" value="1"/>
</dbReference>
<keyword evidence="5" id="KW-0418">Kinase</keyword>
<dbReference type="PANTHER" id="PTHR43304">
    <property type="entry name" value="PHYTOCHROME-LIKE PROTEIN CPH1"/>
    <property type="match status" value="1"/>
</dbReference>
<feature type="domain" description="PAS" evidence="7">
    <location>
        <begin position="657"/>
        <end position="713"/>
    </location>
</feature>
<dbReference type="SUPFAM" id="SSF47384">
    <property type="entry name" value="Homodimeric domain of signal transducing histidine kinase"/>
    <property type="match status" value="1"/>
</dbReference>
<dbReference type="PANTHER" id="PTHR43304:SF1">
    <property type="entry name" value="PAC DOMAIN-CONTAINING PROTEIN"/>
    <property type="match status" value="1"/>
</dbReference>
<feature type="domain" description="PAC" evidence="8">
    <location>
        <begin position="858"/>
        <end position="911"/>
    </location>
</feature>
<dbReference type="InterPro" id="IPR005467">
    <property type="entry name" value="His_kinase_dom"/>
</dbReference>
<sequence>MSQSSPPSKTSEENHAGFSTSNILIDDLPDLPIGVIACIPADDKTGAVVKLKITYCNPCAASLFGLQVDTKGAIYLDETPELATLYKSAVQVMETGIPVAADLYRTKSAQWLTCSIRWHKEQCIIYLEKAAPPENLNNSLQRRLQLEAIISSMSSRLLSITAPELDAFIVESLAQIGEYNRADRVYVFKYLKNGTIMSCSHEWCAEGIEPQLPHMQNDPISLYPWWHQKMVNQEAIRLVTLDDLPPHAIPERKSLERQSIQSLLVVPMVLDNELIGYVGFDAVREERNWDKNDTDLLKTFASLLINATSRVGREQLLQRVNKRLEGVSKISSALLNSRLLNVQPGLTALKYVYEMIPCEVGILFRVDQENQSAFTESRLRHGRQERLPDIRFSAKFLHHPIFEQGRELLINQLEAGMLDFPPGFNPHQWGHRSFLAIPLFAHQQYLGLVVLLDKTPKFFTREHVLIAREVAAQLSVVLLQEDVNRQLGEQAGKLHENNQLLQAIIDHTPAILALWEPVRIDGRIVDFKYLLSNPVNSAVTGYSHDELMQGTLVGLFPFTHENGIFNRAVEVAETGESQQFQLKYKIRNRDLWGEYSLVQVGGNVLLTIKDISHLKQVEDKLRQDNTELEKRVAVRTSEIQQLSAMQKAVFMHAGLAITATDAQGVIQLVNPALESLTGYTADELIGKVKPRALRDPATHHSLLQKLNPDVVDDGTGEELIIEYIQKNDFLRRENTILTKQGQRIPVLSTVSGLYDDNNVLIGFVDIVADISYLKTIEHKLMQANQRSRLATMAGKLGVWEWNLLTNELVLDENFLVLFGLPENAPIKRIEDLEQIVHPDDLAYFKQNVKDIIKWQKPFDVEFRVYFPATKTTHYLKADGLIVQNEDGINNRLIGVIRDRTKKRQADQALKVSEKRYRSLVDHLKDIVFQTDLSGCLTYLNPVWQKITGFSVEEALGKPFLEFVFPDDRERNRYLCDQLICRQKAICRHVVRYTHKDGGYRWIDVFAQLTVNEQDEVTGLAGTLTDITERKQAEDAMLESEQRFRDIAENVDEIFWIRDLHAPTFIYINPAYEKFTGERAETLYGNPMVFLNFILEEDRSKVLATFVSEANQDSTFQFRAWHKDGTLRHLDVRLFRVVNEEGVLIRRIGMATDITTSIEKELILEESLKKERTLNALKSQFISTASHEFRTPLAAINSSVELVKHYVNIDHSDTPITRVINQHIEKIYQKVFLLNDLITDTLTISKIDEGRVNVNLESTDLIELYENTVKHYFSDREDNRFVEFGYTGNPVAVNLDRKLTEHILTNLLSNAFKFSTKNPRLTISFSTEEVMMTIRDEGIGIPEKDIANLFGKFFRASNVTAFQGTGLGLAICQEYITLQNGRITCESKEGAGTSFKVYFPFS</sequence>
<dbReference type="Pfam" id="PF08447">
    <property type="entry name" value="PAS_3"/>
    <property type="match status" value="2"/>
</dbReference>
<keyword evidence="4" id="KW-0808">Transferase</keyword>
<dbReference type="SMART" id="SM00065">
    <property type="entry name" value="GAF"/>
    <property type="match status" value="2"/>
</dbReference>
<dbReference type="Gene3D" id="1.10.287.130">
    <property type="match status" value="1"/>
</dbReference>
<dbReference type="NCBIfam" id="TIGR00229">
    <property type="entry name" value="sensory_box"/>
    <property type="match status" value="3"/>
</dbReference>
<dbReference type="InterPro" id="IPR036890">
    <property type="entry name" value="HATPase_C_sf"/>
</dbReference>
<dbReference type="InterPro" id="IPR001610">
    <property type="entry name" value="PAC"/>
</dbReference>
<dbReference type="GO" id="GO:0000155">
    <property type="term" value="F:phosphorelay sensor kinase activity"/>
    <property type="evidence" value="ECO:0007669"/>
    <property type="project" value="InterPro"/>
</dbReference>
<protein>
    <recommendedName>
        <fullName evidence="2">histidine kinase</fullName>
        <ecNumber evidence="2">2.7.13.3</ecNumber>
    </recommendedName>
</protein>
<dbReference type="EC" id="2.7.13.3" evidence="2"/>
<dbReference type="Proteomes" id="UP000219452">
    <property type="component" value="Unassembled WGS sequence"/>
</dbReference>
<dbReference type="RefSeq" id="WP_097130693.1">
    <property type="nucleotide sequence ID" value="NZ_OCNH01000007.1"/>
</dbReference>
<dbReference type="Gene3D" id="3.30.450.20">
    <property type="entry name" value="PAS domain"/>
    <property type="match status" value="5"/>
</dbReference>
<dbReference type="SMART" id="SM00086">
    <property type="entry name" value="PAC"/>
    <property type="match status" value="4"/>
</dbReference>
<dbReference type="InterPro" id="IPR003018">
    <property type="entry name" value="GAF"/>
</dbReference>
<dbReference type="PROSITE" id="PS50112">
    <property type="entry name" value="PAS"/>
    <property type="match status" value="3"/>
</dbReference>
<dbReference type="Gene3D" id="3.30.450.40">
    <property type="match status" value="2"/>
</dbReference>
<dbReference type="EMBL" id="OCNH01000007">
    <property type="protein sequence ID" value="SOD97397.1"/>
    <property type="molecule type" value="Genomic_DNA"/>
</dbReference>
<dbReference type="InterPro" id="IPR035965">
    <property type="entry name" value="PAS-like_dom_sf"/>
</dbReference>
<feature type="domain" description="PAC" evidence="8">
    <location>
        <begin position="730"/>
        <end position="782"/>
    </location>
</feature>
<dbReference type="Pfam" id="PF13185">
    <property type="entry name" value="GAF_2"/>
    <property type="match status" value="1"/>
</dbReference>
<evidence type="ECO:0000256" key="3">
    <source>
        <dbReference type="ARBA" id="ARBA00022553"/>
    </source>
</evidence>
<keyword evidence="10" id="KW-1185">Reference proteome</keyword>
<dbReference type="SMART" id="SM00388">
    <property type="entry name" value="HisKA"/>
    <property type="match status" value="1"/>
</dbReference>
<dbReference type="InterPro" id="IPR004358">
    <property type="entry name" value="Sig_transdc_His_kin-like_C"/>
</dbReference>
<dbReference type="Pfam" id="PF13426">
    <property type="entry name" value="PAS_9"/>
    <property type="match status" value="1"/>
</dbReference>
<dbReference type="SUPFAM" id="SSF55785">
    <property type="entry name" value="PYP-like sensor domain (PAS domain)"/>
    <property type="match status" value="5"/>
</dbReference>
<dbReference type="SMART" id="SM00387">
    <property type="entry name" value="HATPase_c"/>
    <property type="match status" value="1"/>
</dbReference>
<dbReference type="InterPro" id="IPR036097">
    <property type="entry name" value="HisK_dim/P_sf"/>
</dbReference>
<dbReference type="InterPro" id="IPR013767">
    <property type="entry name" value="PAS_fold"/>
</dbReference>
<evidence type="ECO:0000256" key="1">
    <source>
        <dbReference type="ARBA" id="ARBA00000085"/>
    </source>
</evidence>
<evidence type="ECO:0000256" key="5">
    <source>
        <dbReference type="ARBA" id="ARBA00022777"/>
    </source>
</evidence>
<dbReference type="CDD" id="cd00130">
    <property type="entry name" value="PAS"/>
    <property type="match status" value="4"/>
</dbReference>
<gene>
    <name evidence="9" type="ORF">SAMN06269250_5758</name>
</gene>
<evidence type="ECO:0000256" key="2">
    <source>
        <dbReference type="ARBA" id="ARBA00012438"/>
    </source>
</evidence>
<dbReference type="PROSITE" id="PS50113">
    <property type="entry name" value="PAC"/>
    <property type="match status" value="4"/>
</dbReference>
<name>A0A286GPD1_9BACT</name>
<dbReference type="CDD" id="cd00082">
    <property type="entry name" value="HisKA"/>
    <property type="match status" value="1"/>
</dbReference>
<dbReference type="Pfam" id="PF00989">
    <property type="entry name" value="PAS"/>
    <property type="match status" value="1"/>
</dbReference>
<dbReference type="InterPro" id="IPR029016">
    <property type="entry name" value="GAF-like_dom_sf"/>
</dbReference>
<dbReference type="InterPro" id="IPR000014">
    <property type="entry name" value="PAS"/>
</dbReference>
<dbReference type="Pfam" id="PF02518">
    <property type="entry name" value="HATPase_c"/>
    <property type="match status" value="1"/>
</dbReference>
<dbReference type="SMART" id="SM00091">
    <property type="entry name" value="PAS"/>
    <property type="match status" value="5"/>
</dbReference>
<feature type="domain" description="PAC" evidence="8">
    <location>
        <begin position="983"/>
        <end position="1038"/>
    </location>
</feature>
<dbReference type="InterPro" id="IPR000700">
    <property type="entry name" value="PAS-assoc_C"/>
</dbReference>
<feature type="domain" description="PAS" evidence="7">
    <location>
        <begin position="1039"/>
        <end position="1113"/>
    </location>
</feature>
<dbReference type="OrthoDB" id="9766459at2"/>
<dbReference type="SUPFAM" id="SSF55781">
    <property type="entry name" value="GAF domain-like"/>
    <property type="match status" value="2"/>
</dbReference>
<evidence type="ECO:0000313" key="9">
    <source>
        <dbReference type="EMBL" id="SOD97397.1"/>
    </source>
</evidence>
<dbReference type="InterPro" id="IPR003661">
    <property type="entry name" value="HisK_dim/P_dom"/>
</dbReference>
<feature type="domain" description="PAC" evidence="8">
    <location>
        <begin position="1113"/>
        <end position="1165"/>
    </location>
</feature>
<evidence type="ECO:0000256" key="4">
    <source>
        <dbReference type="ARBA" id="ARBA00022679"/>
    </source>
</evidence>
<dbReference type="InterPro" id="IPR052162">
    <property type="entry name" value="Sensor_kinase/Photoreceptor"/>
</dbReference>
<dbReference type="PROSITE" id="PS50109">
    <property type="entry name" value="HIS_KIN"/>
    <property type="match status" value="1"/>
</dbReference>
<evidence type="ECO:0000313" key="10">
    <source>
        <dbReference type="Proteomes" id="UP000219452"/>
    </source>
</evidence>
<dbReference type="Pfam" id="PF01590">
    <property type="entry name" value="GAF"/>
    <property type="match status" value="1"/>
</dbReference>
<evidence type="ECO:0000259" key="7">
    <source>
        <dbReference type="PROSITE" id="PS50112"/>
    </source>
</evidence>
<reference evidence="10" key="1">
    <citation type="submission" date="2017-09" db="EMBL/GenBank/DDBJ databases">
        <authorList>
            <person name="Varghese N."/>
            <person name="Submissions S."/>
        </authorList>
    </citation>
    <scope>NUCLEOTIDE SEQUENCE [LARGE SCALE GENOMIC DNA]</scope>
    <source>
        <strain evidence="10">DSM 29961</strain>
    </source>
</reference>
<dbReference type="GO" id="GO:0006355">
    <property type="term" value="P:regulation of DNA-templated transcription"/>
    <property type="evidence" value="ECO:0007669"/>
    <property type="project" value="InterPro"/>
</dbReference>
<dbReference type="InterPro" id="IPR013655">
    <property type="entry name" value="PAS_fold_3"/>
</dbReference>
<dbReference type="Pfam" id="PF00512">
    <property type="entry name" value="HisKA"/>
    <property type="match status" value="1"/>
</dbReference>
<accession>A0A286GPD1</accession>
<organism evidence="9 10">
    <name type="scientific">Spirosoma fluviale</name>
    <dbReference type="NCBI Taxonomy" id="1597977"/>
    <lineage>
        <taxon>Bacteria</taxon>
        <taxon>Pseudomonadati</taxon>
        <taxon>Bacteroidota</taxon>
        <taxon>Cytophagia</taxon>
        <taxon>Cytophagales</taxon>
        <taxon>Cytophagaceae</taxon>
        <taxon>Spirosoma</taxon>
    </lineage>
</organism>
<feature type="domain" description="Histidine kinase" evidence="6">
    <location>
        <begin position="1183"/>
        <end position="1401"/>
    </location>
</feature>
<dbReference type="InterPro" id="IPR003594">
    <property type="entry name" value="HATPase_dom"/>
</dbReference>
<proteinExistence type="predicted"/>
<feature type="domain" description="PAS" evidence="7">
    <location>
        <begin position="912"/>
        <end position="982"/>
    </location>
</feature>